<organism evidence="1 2">
    <name type="scientific">Candidatus Caccopulliclostridium gallistercoris</name>
    <dbReference type="NCBI Taxonomy" id="2840719"/>
    <lineage>
        <taxon>Bacteria</taxon>
        <taxon>Bacillati</taxon>
        <taxon>Bacillota</taxon>
        <taxon>Clostridia</taxon>
        <taxon>Candidatus Caccopulliclostridium</taxon>
    </lineage>
</organism>
<dbReference type="Proteomes" id="UP000886861">
    <property type="component" value="Unassembled WGS sequence"/>
</dbReference>
<dbReference type="EMBL" id="DVOJ01000001">
    <property type="protein sequence ID" value="HIV00947.1"/>
    <property type="molecule type" value="Genomic_DNA"/>
</dbReference>
<evidence type="ECO:0000313" key="1">
    <source>
        <dbReference type="EMBL" id="HIV00947.1"/>
    </source>
</evidence>
<reference evidence="1" key="2">
    <citation type="journal article" date="2021" name="PeerJ">
        <title>Extensive microbial diversity within the chicken gut microbiome revealed by metagenomics and culture.</title>
        <authorList>
            <person name="Gilroy R."/>
            <person name="Ravi A."/>
            <person name="Getino M."/>
            <person name="Pursley I."/>
            <person name="Horton D.L."/>
            <person name="Alikhan N.F."/>
            <person name="Baker D."/>
            <person name="Gharbi K."/>
            <person name="Hall N."/>
            <person name="Watson M."/>
            <person name="Adriaenssens E.M."/>
            <person name="Foster-Nyarko E."/>
            <person name="Jarju S."/>
            <person name="Secka A."/>
            <person name="Antonio M."/>
            <person name="Oren A."/>
            <person name="Chaudhuri R.R."/>
            <person name="La Ragione R."/>
            <person name="Hildebrand F."/>
            <person name="Pallen M.J."/>
        </authorList>
    </citation>
    <scope>NUCLEOTIDE SEQUENCE</scope>
    <source>
        <strain evidence="1">CHK186-9395</strain>
    </source>
</reference>
<sequence>MSKRFLSVLIILVLLALVCVWEQISVDKYLNDIYNQALAIENYVDDITDVNAPELQAMVDRLEDSWDKHESMLCFIINHKDIADISTEITRLKSYSETNQEQDFKATIKVIIHYTDAYHHVMGISLQNLI</sequence>
<dbReference type="Pfam" id="PF14276">
    <property type="entry name" value="DUF4363"/>
    <property type="match status" value="1"/>
</dbReference>
<dbReference type="AlphaFoldDB" id="A0A9D1ND78"/>
<protein>
    <submittedName>
        <fullName evidence="1">DUF4363 family protein</fullName>
    </submittedName>
</protein>
<gene>
    <name evidence="1" type="ORF">IAA62_00070</name>
</gene>
<accession>A0A9D1ND78</accession>
<name>A0A9D1ND78_9FIRM</name>
<evidence type="ECO:0000313" key="2">
    <source>
        <dbReference type="Proteomes" id="UP000886861"/>
    </source>
</evidence>
<proteinExistence type="predicted"/>
<comment type="caution">
    <text evidence="1">The sequence shown here is derived from an EMBL/GenBank/DDBJ whole genome shotgun (WGS) entry which is preliminary data.</text>
</comment>
<reference evidence="1" key="1">
    <citation type="submission" date="2020-10" db="EMBL/GenBank/DDBJ databases">
        <authorList>
            <person name="Gilroy R."/>
        </authorList>
    </citation>
    <scope>NUCLEOTIDE SEQUENCE</scope>
    <source>
        <strain evidence="1">CHK186-9395</strain>
    </source>
</reference>
<dbReference type="InterPro" id="IPR025373">
    <property type="entry name" value="DUF4363"/>
</dbReference>